<dbReference type="InterPro" id="IPR051330">
    <property type="entry name" value="Phosphatase_reg/MetRdx"/>
</dbReference>
<dbReference type="Proteomes" id="UP000235965">
    <property type="component" value="Unassembled WGS sequence"/>
</dbReference>
<dbReference type="InterPro" id="IPR007303">
    <property type="entry name" value="TIP41-like"/>
</dbReference>
<evidence type="ECO:0000256" key="1">
    <source>
        <dbReference type="ARBA" id="ARBA00006658"/>
    </source>
</evidence>
<dbReference type="PANTHER" id="PTHR21021">
    <property type="entry name" value="GAF/PUTATIVE CYTOSKELETAL PROTEIN"/>
    <property type="match status" value="1"/>
</dbReference>
<proteinExistence type="inferred from homology"/>
<dbReference type="EMBL" id="NEVH01018372">
    <property type="protein sequence ID" value="PNF23659.1"/>
    <property type="molecule type" value="Genomic_DNA"/>
</dbReference>
<dbReference type="GO" id="GO:0005829">
    <property type="term" value="C:cytosol"/>
    <property type="evidence" value="ECO:0007669"/>
    <property type="project" value="TreeGrafter"/>
</dbReference>
<organism evidence="3 4">
    <name type="scientific">Cryptotermes secundus</name>
    <dbReference type="NCBI Taxonomy" id="105785"/>
    <lineage>
        <taxon>Eukaryota</taxon>
        <taxon>Metazoa</taxon>
        <taxon>Ecdysozoa</taxon>
        <taxon>Arthropoda</taxon>
        <taxon>Hexapoda</taxon>
        <taxon>Insecta</taxon>
        <taxon>Pterygota</taxon>
        <taxon>Neoptera</taxon>
        <taxon>Polyneoptera</taxon>
        <taxon>Dictyoptera</taxon>
        <taxon>Blattodea</taxon>
        <taxon>Blattoidea</taxon>
        <taxon>Termitoidae</taxon>
        <taxon>Kalotermitidae</taxon>
        <taxon>Cryptotermitinae</taxon>
        <taxon>Cryptotermes</taxon>
    </lineage>
</organism>
<comment type="similarity">
    <text evidence="1">Belongs to the TIP41 family.</text>
</comment>
<dbReference type="FunCoup" id="A0A2J7Q4Z5">
    <property type="interactions" value="1710"/>
</dbReference>
<keyword evidence="4" id="KW-1185">Reference proteome</keyword>
<dbReference type="GO" id="GO:0031929">
    <property type="term" value="P:TOR signaling"/>
    <property type="evidence" value="ECO:0007669"/>
    <property type="project" value="TreeGrafter"/>
</dbReference>
<accession>A0A2J7Q4Z5</accession>
<evidence type="ECO:0000256" key="2">
    <source>
        <dbReference type="ARBA" id="ARBA00018951"/>
    </source>
</evidence>
<dbReference type="STRING" id="105785.A0A2J7Q4Z5"/>
<dbReference type="Pfam" id="PF04176">
    <property type="entry name" value="TIP41"/>
    <property type="match status" value="1"/>
</dbReference>
<sequence length="289" mass="33326">MSNKVMDSQENSDLLRLPVNSEEHSFNSWQVKYKRSHILHSKCSNEALCRDEASESCLYCLYNRILQLPHVPDMVFPNNSLELKHISGCTIEFNALDALKHVSNGKLPLKIACADAWKESRMESGHMDEVKPFDWTFTTDYSGTITGNFAITPTDTRIDLDKLRRRDKILFYHDLSLFEDELHDNGTAVCSVKIRVMPNSFFILLRYFLRIDGVMLRMNDTRYYHEFDTDFILREYTSKEAKAQDLNVPPSRLVDPNEVAQILPLITSCYEKLTLPSTKVETEDATAVL</sequence>
<evidence type="ECO:0000313" key="4">
    <source>
        <dbReference type="Proteomes" id="UP000235965"/>
    </source>
</evidence>
<name>A0A2J7Q4Z5_9NEOP</name>
<dbReference type="OrthoDB" id="10253878at2759"/>
<comment type="caution">
    <text evidence="3">The sequence shown here is derived from an EMBL/GenBank/DDBJ whole genome shotgun (WGS) entry which is preliminary data.</text>
</comment>
<dbReference type="PANTHER" id="PTHR21021:SF16">
    <property type="entry name" value="TIP41-LIKE PROTEIN"/>
    <property type="match status" value="1"/>
</dbReference>
<gene>
    <name evidence="3" type="primary">tiprl_1</name>
    <name evidence="3" type="ORF">B7P43_G02486</name>
</gene>
<dbReference type="InParanoid" id="A0A2J7Q4Z5"/>
<evidence type="ECO:0000313" key="3">
    <source>
        <dbReference type="EMBL" id="PNF23659.1"/>
    </source>
</evidence>
<reference evidence="3 4" key="1">
    <citation type="submission" date="2017-12" db="EMBL/GenBank/DDBJ databases">
        <title>Hemimetabolous genomes reveal molecular basis of termite eusociality.</title>
        <authorList>
            <person name="Harrison M.C."/>
            <person name="Jongepier E."/>
            <person name="Robertson H.M."/>
            <person name="Arning N."/>
            <person name="Bitard-Feildel T."/>
            <person name="Chao H."/>
            <person name="Childers C.P."/>
            <person name="Dinh H."/>
            <person name="Doddapaneni H."/>
            <person name="Dugan S."/>
            <person name="Gowin J."/>
            <person name="Greiner C."/>
            <person name="Han Y."/>
            <person name="Hu H."/>
            <person name="Hughes D.S.T."/>
            <person name="Huylmans A.-K."/>
            <person name="Kemena C."/>
            <person name="Kremer L.P.M."/>
            <person name="Lee S.L."/>
            <person name="Lopez-Ezquerra A."/>
            <person name="Mallet L."/>
            <person name="Monroy-Kuhn J.M."/>
            <person name="Moser A."/>
            <person name="Murali S.C."/>
            <person name="Muzny D.M."/>
            <person name="Otani S."/>
            <person name="Piulachs M.-D."/>
            <person name="Poelchau M."/>
            <person name="Qu J."/>
            <person name="Schaub F."/>
            <person name="Wada-Katsumata A."/>
            <person name="Worley K.C."/>
            <person name="Xie Q."/>
            <person name="Ylla G."/>
            <person name="Poulsen M."/>
            <person name="Gibbs R.A."/>
            <person name="Schal C."/>
            <person name="Richards S."/>
            <person name="Belles X."/>
            <person name="Korb J."/>
            <person name="Bornberg-Bauer E."/>
        </authorList>
    </citation>
    <scope>NUCLEOTIDE SEQUENCE [LARGE SCALE GENOMIC DNA]</scope>
    <source>
        <tissue evidence="3">Whole body</tissue>
    </source>
</reference>
<dbReference type="AlphaFoldDB" id="A0A2J7Q4Z5"/>
<protein>
    <recommendedName>
        <fullName evidence="2">TIP41-like protein</fullName>
    </recommendedName>
</protein>